<dbReference type="RefSeq" id="WP_110526686.1">
    <property type="nucleotide sequence ID" value="NZ_QKOE01000012.1"/>
</dbReference>
<sequence>MTTLRFFLILLLLLNALAFAAIQGWLGTAPVRGEPERITNQLHPERIRLQHEGDVRQVLAAAPTPPPGPAPEVENPPPASPAPAPIPLQCQAWDKLTTPEADQLSARLRAAGLNAQRESVEVPASWWVRIPPDGGREGAERRARELRAQGVTDLFIVQEAGPNQYAVSLGLFKNPSSANVQLTQLRSKGVRNASIVVRSTTEHRITLRAEADRLSSVLAGDPWSQRRASCQP</sequence>
<comment type="caution">
    <text evidence="4">The sequence shown here is derived from an EMBL/GenBank/DDBJ whole genome shotgun (WGS) entry which is preliminary data.</text>
</comment>
<evidence type="ECO:0000256" key="1">
    <source>
        <dbReference type="SAM" id="MobiDB-lite"/>
    </source>
</evidence>
<keyword evidence="2" id="KW-0732">Signal</keyword>
<dbReference type="AlphaFoldDB" id="A0A323UTT0"/>
<dbReference type="EMBL" id="QKOE01000012">
    <property type="protein sequence ID" value="PZA15691.1"/>
    <property type="molecule type" value="Genomic_DNA"/>
</dbReference>
<proteinExistence type="predicted"/>
<dbReference type="GO" id="GO:0042834">
    <property type="term" value="F:peptidoglycan binding"/>
    <property type="evidence" value="ECO:0007669"/>
    <property type="project" value="InterPro"/>
</dbReference>
<feature type="signal peptide" evidence="2">
    <location>
        <begin position="1"/>
        <end position="20"/>
    </location>
</feature>
<dbReference type="Gene3D" id="3.30.70.1070">
    <property type="entry name" value="Sporulation related repeat"/>
    <property type="match status" value="1"/>
</dbReference>
<accession>A0A323UTT0</accession>
<dbReference type="SUPFAM" id="SSF110997">
    <property type="entry name" value="Sporulation related repeat"/>
    <property type="match status" value="1"/>
</dbReference>
<organism evidence="4 5">
    <name type="scientific">Parazoarcus communis SWub3 = DSM 12120</name>
    <dbReference type="NCBI Taxonomy" id="1121029"/>
    <lineage>
        <taxon>Bacteria</taxon>
        <taxon>Pseudomonadati</taxon>
        <taxon>Pseudomonadota</taxon>
        <taxon>Betaproteobacteria</taxon>
        <taxon>Rhodocyclales</taxon>
        <taxon>Zoogloeaceae</taxon>
        <taxon>Parazoarcus</taxon>
    </lineage>
</organism>
<dbReference type="OrthoDB" id="5298866at2"/>
<dbReference type="InterPro" id="IPR036680">
    <property type="entry name" value="SPOR-like_sf"/>
</dbReference>
<dbReference type="InterPro" id="IPR007730">
    <property type="entry name" value="SPOR-like_dom"/>
</dbReference>
<feature type="compositionally biased region" description="Pro residues" evidence="1">
    <location>
        <begin position="63"/>
        <end position="86"/>
    </location>
</feature>
<evidence type="ECO:0000313" key="4">
    <source>
        <dbReference type="EMBL" id="PZA15691.1"/>
    </source>
</evidence>
<feature type="chain" id="PRO_5016466543" evidence="2">
    <location>
        <begin position="21"/>
        <end position="232"/>
    </location>
</feature>
<evidence type="ECO:0000313" key="5">
    <source>
        <dbReference type="Proteomes" id="UP000248259"/>
    </source>
</evidence>
<feature type="domain" description="SPOR" evidence="3">
    <location>
        <begin position="120"/>
        <end position="198"/>
    </location>
</feature>
<dbReference type="Pfam" id="PF05036">
    <property type="entry name" value="SPOR"/>
    <property type="match status" value="1"/>
</dbReference>
<dbReference type="Proteomes" id="UP000248259">
    <property type="component" value="Unassembled WGS sequence"/>
</dbReference>
<protein>
    <submittedName>
        <fullName evidence="4">SPOR domain-containing protein</fullName>
    </submittedName>
</protein>
<name>A0A323UTT0_9RHOO</name>
<reference evidence="4 5" key="1">
    <citation type="submission" date="2018-06" db="EMBL/GenBank/DDBJ databases">
        <title>Azoarcus communis strain SWub3 genome.</title>
        <authorList>
            <person name="Zorraquino Salvo V."/>
            <person name="Toubiana D."/>
            <person name="Blumwald E."/>
        </authorList>
    </citation>
    <scope>NUCLEOTIDE SEQUENCE [LARGE SCALE GENOMIC DNA]</scope>
    <source>
        <strain evidence="4 5">SWub3</strain>
    </source>
</reference>
<keyword evidence="5" id="KW-1185">Reference proteome</keyword>
<gene>
    <name evidence="4" type="ORF">DNK49_15930</name>
</gene>
<evidence type="ECO:0000256" key="2">
    <source>
        <dbReference type="SAM" id="SignalP"/>
    </source>
</evidence>
<dbReference type="PROSITE" id="PS51724">
    <property type="entry name" value="SPOR"/>
    <property type="match status" value="1"/>
</dbReference>
<feature type="region of interest" description="Disordered" evidence="1">
    <location>
        <begin position="60"/>
        <end position="86"/>
    </location>
</feature>
<evidence type="ECO:0000259" key="3">
    <source>
        <dbReference type="PROSITE" id="PS51724"/>
    </source>
</evidence>